<dbReference type="PANTHER" id="PTHR45947">
    <property type="entry name" value="SULFOQUINOVOSYL TRANSFERASE SQD2"/>
    <property type="match status" value="1"/>
</dbReference>
<evidence type="ECO:0000259" key="1">
    <source>
        <dbReference type="Pfam" id="PF00534"/>
    </source>
</evidence>
<dbReference type="EMBL" id="UOGA01000165">
    <property type="protein sequence ID" value="VAX19851.1"/>
    <property type="molecule type" value="Genomic_DNA"/>
</dbReference>
<organism evidence="3">
    <name type="scientific">hydrothermal vent metagenome</name>
    <dbReference type="NCBI Taxonomy" id="652676"/>
    <lineage>
        <taxon>unclassified sequences</taxon>
        <taxon>metagenomes</taxon>
        <taxon>ecological metagenomes</taxon>
    </lineage>
</organism>
<accession>A0A3B1BZC9</accession>
<sequence length="386" mass="43734">MNLSDKTMTLFLTYGGSLESWEDAGLIDREMAIYRKLLDYMGGLQVYSYGAENEKRYENIYPDTKTLLWPFSKGRRFHDRIGQWYNRHALTSASVYKTNQIFGAMAAVQAKRMFRKPLIVRCGYIWTVNSEKEGDRGYSLAKKKRIERRCFMEADICVVTTRRDKQEIVNTHGIAENKIRIIPNYVDTEMYTPVKDSKEDSVTVIFVGRLSEEKNLFNLLAAVEKTGRVDKLIMVGDGDLMAQLKTAAKGMQTKVDFLGRKPTREIPGLLRQSDIFVLPSLYEGLPKALLEAMSVGLPCLGTDVRGIRDVIKHGETGWLCATDPEAIASGLMALIDDRDLRLRLSENARRLVEENYSLDKVTMLELDVIKEALEIGDAGHIPDGKL</sequence>
<name>A0A3B1BZC9_9ZZZZ</name>
<dbReference type="InterPro" id="IPR001296">
    <property type="entry name" value="Glyco_trans_1"/>
</dbReference>
<evidence type="ECO:0000313" key="3">
    <source>
        <dbReference type="EMBL" id="VAX19851.1"/>
    </source>
</evidence>
<dbReference type="Pfam" id="PF00534">
    <property type="entry name" value="Glycos_transf_1"/>
    <property type="match status" value="1"/>
</dbReference>
<dbReference type="AlphaFoldDB" id="A0A3B1BZC9"/>
<feature type="domain" description="Glycosyl transferase family 1" evidence="1">
    <location>
        <begin position="194"/>
        <end position="350"/>
    </location>
</feature>
<reference evidence="3" key="1">
    <citation type="submission" date="2018-06" db="EMBL/GenBank/DDBJ databases">
        <authorList>
            <person name="Zhirakovskaya E."/>
        </authorList>
    </citation>
    <scope>NUCLEOTIDE SEQUENCE</scope>
</reference>
<dbReference type="CDD" id="cd03801">
    <property type="entry name" value="GT4_PimA-like"/>
    <property type="match status" value="1"/>
</dbReference>
<protein>
    <submittedName>
        <fullName evidence="3">Uncharacterized protein</fullName>
    </submittedName>
</protein>
<gene>
    <name evidence="3" type="ORF">MNBD_NITROSPINAE04-1065</name>
</gene>
<dbReference type="SUPFAM" id="SSF53756">
    <property type="entry name" value="UDP-Glycosyltransferase/glycogen phosphorylase"/>
    <property type="match status" value="1"/>
</dbReference>
<dbReference type="Gene3D" id="3.40.50.2000">
    <property type="entry name" value="Glycogen Phosphorylase B"/>
    <property type="match status" value="2"/>
</dbReference>
<evidence type="ECO:0000259" key="2">
    <source>
        <dbReference type="Pfam" id="PF13439"/>
    </source>
</evidence>
<dbReference type="GO" id="GO:0016757">
    <property type="term" value="F:glycosyltransferase activity"/>
    <property type="evidence" value="ECO:0007669"/>
    <property type="project" value="InterPro"/>
</dbReference>
<dbReference type="InterPro" id="IPR050194">
    <property type="entry name" value="Glycosyltransferase_grp1"/>
</dbReference>
<proteinExistence type="predicted"/>
<dbReference type="InterPro" id="IPR028098">
    <property type="entry name" value="Glyco_trans_4-like_N"/>
</dbReference>
<feature type="domain" description="Glycosyltransferase subfamily 4-like N-terminal" evidence="2">
    <location>
        <begin position="49"/>
        <end position="189"/>
    </location>
</feature>
<dbReference type="PANTHER" id="PTHR45947:SF3">
    <property type="entry name" value="SULFOQUINOVOSYL TRANSFERASE SQD2"/>
    <property type="match status" value="1"/>
</dbReference>
<dbReference type="Pfam" id="PF13439">
    <property type="entry name" value="Glyco_transf_4"/>
    <property type="match status" value="1"/>
</dbReference>